<keyword evidence="6" id="KW-1185">Reference proteome</keyword>
<reference evidence="5 6" key="1">
    <citation type="submission" date="2019-08" db="EMBL/GenBank/DDBJ databases">
        <title>In-depth cultivation of the pig gut microbiome towards novel bacterial diversity and tailored functional studies.</title>
        <authorList>
            <person name="Wylensek D."/>
            <person name="Hitch T.C.A."/>
            <person name="Clavel T."/>
        </authorList>
    </citation>
    <scope>NUCLEOTIDE SEQUENCE [LARGE SCALE GENOMIC DNA]</scope>
    <source>
        <strain evidence="5 6">WCA-389-WT-23D1</strain>
    </source>
</reference>
<dbReference type="PANTHER" id="PTHR21600:SF52">
    <property type="entry name" value="PSEUDOURIDINE SYNTHASE RSUA_RLUA-LIKE DOMAIN-CONTAINING PROTEIN"/>
    <property type="match status" value="1"/>
</dbReference>
<dbReference type="GO" id="GO:0140098">
    <property type="term" value="F:catalytic activity, acting on RNA"/>
    <property type="evidence" value="ECO:0007669"/>
    <property type="project" value="UniProtKB-ARBA"/>
</dbReference>
<dbReference type="InterPro" id="IPR050188">
    <property type="entry name" value="RluA_PseudoU_synthase"/>
</dbReference>
<name>A0A7X2TCF5_9CLOT</name>
<dbReference type="CDD" id="cd02869">
    <property type="entry name" value="PseudoU_synth_RluA_like"/>
    <property type="match status" value="1"/>
</dbReference>
<dbReference type="GO" id="GO:0009982">
    <property type="term" value="F:pseudouridine synthase activity"/>
    <property type="evidence" value="ECO:0007669"/>
    <property type="project" value="InterPro"/>
</dbReference>
<dbReference type="InterPro" id="IPR006145">
    <property type="entry name" value="PsdUridine_synth_RsuA/RluA"/>
</dbReference>
<evidence type="ECO:0000256" key="2">
    <source>
        <dbReference type="ARBA" id="ARBA00031870"/>
    </source>
</evidence>
<comment type="catalytic activity">
    <reaction evidence="1">
        <text>a uridine in RNA = a pseudouridine in RNA</text>
        <dbReference type="Rhea" id="RHEA:48348"/>
        <dbReference type="Rhea" id="RHEA-COMP:12068"/>
        <dbReference type="Rhea" id="RHEA-COMP:12069"/>
        <dbReference type="ChEBI" id="CHEBI:65314"/>
        <dbReference type="ChEBI" id="CHEBI:65315"/>
    </reaction>
</comment>
<dbReference type="PANTHER" id="PTHR21600">
    <property type="entry name" value="MITOCHONDRIAL RNA PSEUDOURIDINE SYNTHASE"/>
    <property type="match status" value="1"/>
</dbReference>
<dbReference type="GO" id="GO:0000455">
    <property type="term" value="P:enzyme-directed rRNA pseudouridine synthesis"/>
    <property type="evidence" value="ECO:0007669"/>
    <property type="project" value="TreeGrafter"/>
</dbReference>
<dbReference type="Gene3D" id="3.30.2350.10">
    <property type="entry name" value="Pseudouridine synthase"/>
    <property type="match status" value="1"/>
</dbReference>
<dbReference type="RefSeq" id="WP_154472329.1">
    <property type="nucleotide sequence ID" value="NZ_DBEWUL010000133.1"/>
</dbReference>
<organism evidence="5 6">
    <name type="scientific">Clostridium porci</name>
    <dbReference type="NCBI Taxonomy" id="2605778"/>
    <lineage>
        <taxon>Bacteria</taxon>
        <taxon>Bacillati</taxon>
        <taxon>Bacillota</taxon>
        <taxon>Clostridia</taxon>
        <taxon>Eubacteriales</taxon>
        <taxon>Clostridiaceae</taxon>
        <taxon>Clostridium</taxon>
    </lineage>
</organism>
<evidence type="ECO:0000313" key="6">
    <source>
        <dbReference type="Proteomes" id="UP000429958"/>
    </source>
</evidence>
<dbReference type="InterPro" id="IPR020103">
    <property type="entry name" value="PsdUridine_synth_cat_dom_sf"/>
</dbReference>
<dbReference type="Pfam" id="PF00849">
    <property type="entry name" value="PseudoU_synth_2"/>
    <property type="match status" value="1"/>
</dbReference>
<protein>
    <recommendedName>
        <fullName evidence="2">RNA pseudouridylate synthase</fullName>
    </recommendedName>
    <alternativeName>
        <fullName evidence="3">RNA-uridine isomerase</fullName>
    </alternativeName>
</protein>
<dbReference type="EMBL" id="VUMD01000007">
    <property type="protein sequence ID" value="MSS36894.1"/>
    <property type="molecule type" value="Genomic_DNA"/>
</dbReference>
<comment type="caution">
    <text evidence="5">The sequence shown here is derived from an EMBL/GenBank/DDBJ whole genome shotgun (WGS) entry which is preliminary data.</text>
</comment>
<sequence length="253" mass="28454">MLSILYEDRDIIVVEKPPGLDSQSSRSFAPDMVSEIRCYLTQKLAIHRLSTGRTASEPPYVGVIHRLDKPVGGIMVYGKNQKSSAALSAILQEGKMKKFYRAVVCGKPVDNQGTYVDYLRQDRKNNRSHIVDKPVKDSKKGVLNYRVLEVIHKETPEDKSYSLIDIELLTGRHHQIRVQLAGHGTPLYGDSRYGAEISTDREKKGTGSLLFPAQASLALWAYRLEFPHPGSGKLCSFERKPSGGAFDWFFKNR</sequence>
<evidence type="ECO:0000259" key="4">
    <source>
        <dbReference type="Pfam" id="PF00849"/>
    </source>
</evidence>
<dbReference type="Proteomes" id="UP000429958">
    <property type="component" value="Unassembled WGS sequence"/>
</dbReference>
<evidence type="ECO:0000256" key="1">
    <source>
        <dbReference type="ARBA" id="ARBA00000073"/>
    </source>
</evidence>
<dbReference type="GO" id="GO:0003723">
    <property type="term" value="F:RNA binding"/>
    <property type="evidence" value="ECO:0007669"/>
    <property type="project" value="InterPro"/>
</dbReference>
<accession>A0A7X2TCF5</accession>
<dbReference type="AlphaFoldDB" id="A0A7X2TCF5"/>
<proteinExistence type="predicted"/>
<dbReference type="SUPFAM" id="SSF55120">
    <property type="entry name" value="Pseudouridine synthase"/>
    <property type="match status" value="1"/>
</dbReference>
<evidence type="ECO:0000313" key="5">
    <source>
        <dbReference type="EMBL" id="MSS36894.1"/>
    </source>
</evidence>
<evidence type="ECO:0000256" key="3">
    <source>
        <dbReference type="ARBA" id="ARBA00033164"/>
    </source>
</evidence>
<gene>
    <name evidence="5" type="ORF">FYJ39_09975</name>
</gene>
<feature type="domain" description="Pseudouridine synthase RsuA/RluA-like" evidence="4">
    <location>
        <begin position="10"/>
        <end position="181"/>
    </location>
</feature>